<name>A0ABD3I7H5_9MARC</name>
<proteinExistence type="inferred from homology"/>
<dbReference type="GO" id="GO:0016740">
    <property type="term" value="F:transferase activity"/>
    <property type="evidence" value="ECO:0007669"/>
    <property type="project" value="UniProtKB-KW"/>
</dbReference>
<dbReference type="AlphaFoldDB" id="A0ABD3I7H5"/>
<comment type="similarity">
    <text evidence="2">Belongs to the gamma-glutamylcyclotransferase family.</text>
</comment>
<dbReference type="Proteomes" id="UP001633002">
    <property type="component" value="Unassembled WGS sequence"/>
</dbReference>
<dbReference type="SUPFAM" id="SSF110857">
    <property type="entry name" value="Gamma-glutamyl cyclotransferase-like"/>
    <property type="match status" value="1"/>
</dbReference>
<reference evidence="6 7" key="1">
    <citation type="submission" date="2024-09" db="EMBL/GenBank/DDBJ databases">
        <title>Chromosome-scale assembly of Riccia sorocarpa.</title>
        <authorList>
            <person name="Paukszto L."/>
        </authorList>
    </citation>
    <scope>NUCLEOTIDE SEQUENCE [LARGE SCALE GENOMIC DNA]</scope>
    <source>
        <strain evidence="6">LP-2024</strain>
        <tissue evidence="6">Aerial parts of the thallus</tissue>
    </source>
</reference>
<evidence type="ECO:0000256" key="3">
    <source>
        <dbReference type="ARBA" id="ARBA00022679"/>
    </source>
</evidence>
<comment type="function">
    <text evidence="1">Putative gamma-glutamylcyclotransferase.</text>
</comment>
<keyword evidence="3" id="KW-0808">Transferase</keyword>
<evidence type="ECO:0000256" key="2">
    <source>
        <dbReference type="ARBA" id="ARBA00008861"/>
    </source>
</evidence>
<accession>A0ABD3I7H5</accession>
<evidence type="ECO:0000313" key="7">
    <source>
        <dbReference type="Proteomes" id="UP001633002"/>
    </source>
</evidence>
<dbReference type="PANTHER" id="PTHR31544">
    <property type="entry name" value="AIG2-LIKE PROTEIN D"/>
    <property type="match status" value="1"/>
</dbReference>
<dbReference type="EMBL" id="JBJQOH010000001">
    <property type="protein sequence ID" value="KAL3699645.1"/>
    <property type="molecule type" value="Genomic_DNA"/>
</dbReference>
<sequence length="147" mass="16721">MAAASAAAVRNVFVYGSLLAPEVLKAIISRVPPSAPAVVPNFHCYRVTGQLYPAVRPRDGDEVTGKVLFGLTQQELTLLDDFEDIDYKRQVVKPTLLDKRPDQTDISLPVQAYMYIWAKEDESLQGDWDYEEWRQNYLAEFLSKYFG</sequence>
<comment type="caution">
    <text evidence="6">The sequence shown here is derived from an EMBL/GenBank/DDBJ whole genome shotgun (WGS) entry which is preliminary data.</text>
</comment>
<evidence type="ECO:0000256" key="4">
    <source>
        <dbReference type="ARBA" id="ARBA00030602"/>
    </source>
</evidence>
<dbReference type="Pfam" id="PF06094">
    <property type="entry name" value="GGACT"/>
    <property type="match status" value="1"/>
</dbReference>
<gene>
    <name evidence="6" type="ORF">R1sor_017667</name>
</gene>
<organism evidence="6 7">
    <name type="scientific">Riccia sorocarpa</name>
    <dbReference type="NCBI Taxonomy" id="122646"/>
    <lineage>
        <taxon>Eukaryota</taxon>
        <taxon>Viridiplantae</taxon>
        <taxon>Streptophyta</taxon>
        <taxon>Embryophyta</taxon>
        <taxon>Marchantiophyta</taxon>
        <taxon>Marchantiopsida</taxon>
        <taxon>Marchantiidae</taxon>
        <taxon>Marchantiales</taxon>
        <taxon>Ricciaceae</taxon>
        <taxon>Riccia</taxon>
    </lineage>
</organism>
<dbReference type="Gene3D" id="3.10.490.10">
    <property type="entry name" value="Gamma-glutamyl cyclotransferase-like"/>
    <property type="match status" value="1"/>
</dbReference>
<evidence type="ECO:0000256" key="1">
    <source>
        <dbReference type="ARBA" id="ARBA00002782"/>
    </source>
</evidence>
<protein>
    <recommendedName>
        <fullName evidence="4">Putative gamma-glutamylcyclotransferase</fullName>
    </recommendedName>
</protein>
<dbReference type="InterPro" id="IPR013024">
    <property type="entry name" value="GGCT-like"/>
</dbReference>
<evidence type="ECO:0000313" key="6">
    <source>
        <dbReference type="EMBL" id="KAL3699645.1"/>
    </source>
</evidence>
<dbReference type="PANTHER" id="PTHR31544:SF2">
    <property type="entry name" value="AIG2-LIKE PROTEIN D"/>
    <property type="match status" value="1"/>
</dbReference>
<dbReference type="InterPro" id="IPR036568">
    <property type="entry name" value="GGCT-like_sf"/>
</dbReference>
<dbReference type="InterPro" id="IPR009288">
    <property type="entry name" value="AIG2-like_dom"/>
</dbReference>
<evidence type="ECO:0000259" key="5">
    <source>
        <dbReference type="Pfam" id="PF06094"/>
    </source>
</evidence>
<keyword evidence="7" id="KW-1185">Reference proteome</keyword>
<dbReference type="CDD" id="cd06661">
    <property type="entry name" value="GGCT_like"/>
    <property type="match status" value="1"/>
</dbReference>
<feature type="domain" description="Gamma-glutamylcyclotransferase AIG2-like" evidence="5">
    <location>
        <begin position="12"/>
        <end position="129"/>
    </location>
</feature>
<dbReference type="InterPro" id="IPR045038">
    <property type="entry name" value="AIG2-like"/>
</dbReference>